<dbReference type="Gene3D" id="3.30.200.20">
    <property type="entry name" value="Phosphorylase Kinase, domain 1"/>
    <property type="match status" value="1"/>
</dbReference>
<keyword evidence="6" id="KW-0067">ATP-binding</keyword>
<evidence type="ECO:0000313" key="11">
    <source>
        <dbReference type="Proteomes" id="UP000000844"/>
    </source>
</evidence>
<keyword evidence="8" id="KW-0472">Membrane</keyword>
<evidence type="ECO:0000256" key="8">
    <source>
        <dbReference type="SAM" id="Phobius"/>
    </source>
</evidence>
<evidence type="ECO:0000256" key="3">
    <source>
        <dbReference type="ARBA" id="ARBA00022679"/>
    </source>
</evidence>
<dbReference type="HOGENOM" id="CLU_021353_0_0_11"/>
<dbReference type="eggNOG" id="COG0515">
    <property type="taxonomic scope" value="Bacteria"/>
</dbReference>
<evidence type="ECO:0000313" key="10">
    <source>
        <dbReference type="EMBL" id="ADD46050.1"/>
    </source>
</evidence>
<dbReference type="GO" id="GO:0005524">
    <property type="term" value="F:ATP binding"/>
    <property type="evidence" value="ECO:0007669"/>
    <property type="project" value="UniProtKB-KW"/>
</dbReference>
<evidence type="ECO:0000256" key="2">
    <source>
        <dbReference type="ARBA" id="ARBA00022527"/>
    </source>
</evidence>
<accession>D3Q5J0</accession>
<sequence length="477" mass="50262">MVGDLLAERYSLTAHVNDDSSGRQVWRGMDVLLNRSVTVVLRTPGGAEAEEMLNAAVAASRVNHPNIVGVYDAVDQGDCAYIVREWVEGQALRDVIAASAIPVEDAAGIIQCVASAVAAVHATGVAHGNVHPGTILLSDDDRVVLADPRADAGATQVGDVRALGATLYCAITGGWPRTVPGPASLPDAPTDSEGMPMEPKELRDDVPDRVNRLVCSLLEPSQAPPTAAELADELDHLSFGPDTGTLAIVQTGEIAAVERERVLPPHVVKKRLLFGGAALAGLALLGLIIALIVIPSGDTPGDQANAGDSSEEGKDEDIGAPEEVKLKEGDLKVLDPSGGDTSAPNETGLLVDGDSAKPWKTNEYNQQNWGNFMEGMGIMLDLGEERRVQQVVLDLPQAGNEIAIYAGKGSLETGKEIKVDDLDVISGKQTNETASSLKFPAAAEAPKTQYLLIWCTKPGPVNSKFQLQINEIEVHAQ</sequence>
<feature type="compositionally biased region" description="Acidic residues" evidence="7">
    <location>
        <begin position="309"/>
        <end position="320"/>
    </location>
</feature>
<keyword evidence="5 10" id="KW-0418">Kinase</keyword>
<evidence type="ECO:0000256" key="6">
    <source>
        <dbReference type="ARBA" id="ARBA00022840"/>
    </source>
</evidence>
<dbReference type="EC" id="2.7.11.1" evidence="1"/>
<name>D3Q5J0_STANL</name>
<dbReference type="PROSITE" id="PS50011">
    <property type="entry name" value="PROTEIN_KINASE_DOM"/>
    <property type="match status" value="1"/>
</dbReference>
<evidence type="ECO:0000256" key="4">
    <source>
        <dbReference type="ARBA" id="ARBA00022741"/>
    </source>
</evidence>
<keyword evidence="3" id="KW-0808">Transferase</keyword>
<keyword evidence="11" id="KW-1185">Reference proteome</keyword>
<dbReference type="CDD" id="cd13973">
    <property type="entry name" value="PK_MviN-like"/>
    <property type="match status" value="1"/>
</dbReference>
<keyword evidence="2 10" id="KW-0723">Serine/threonine-protein kinase</keyword>
<dbReference type="GO" id="GO:0004674">
    <property type="term" value="F:protein serine/threonine kinase activity"/>
    <property type="evidence" value="ECO:0007669"/>
    <property type="project" value="UniProtKB-KW"/>
</dbReference>
<dbReference type="Pfam" id="PF00069">
    <property type="entry name" value="Pkinase"/>
    <property type="match status" value="1"/>
</dbReference>
<reference evidence="10 11" key="1">
    <citation type="journal article" date="2009" name="Stand. Genomic Sci.">
        <title>Complete genome sequence of Stackebrandtia nassauensis type strain (LLR-40K-21).</title>
        <authorList>
            <person name="Munk C."/>
            <person name="Lapidus A."/>
            <person name="Copeland A."/>
            <person name="Jando M."/>
            <person name="Mayilraj S."/>
            <person name="Glavina Del Rio T."/>
            <person name="Nolan M."/>
            <person name="Chen F."/>
            <person name="Lucas S."/>
            <person name="Tice H."/>
            <person name="Cheng J.F."/>
            <person name="Han C."/>
            <person name="Detter J.C."/>
            <person name="Bruce D."/>
            <person name="Goodwin L."/>
            <person name="Chain P."/>
            <person name="Pitluck S."/>
            <person name="Goker M."/>
            <person name="Ovchinikova G."/>
            <person name="Pati A."/>
            <person name="Ivanova N."/>
            <person name="Mavromatis K."/>
            <person name="Chen A."/>
            <person name="Palaniappan K."/>
            <person name="Land M."/>
            <person name="Hauser L."/>
            <person name="Chang Y.J."/>
            <person name="Jeffries C.D."/>
            <person name="Bristow J."/>
            <person name="Eisen J.A."/>
            <person name="Markowitz V."/>
            <person name="Hugenholtz P."/>
            <person name="Kyrpides N.C."/>
            <person name="Klenk H.P."/>
        </authorList>
    </citation>
    <scope>NUCLEOTIDE SEQUENCE [LARGE SCALE GENOMIC DNA]</scope>
    <source>
        <strain evidence="11">DSM 44728 / CIP 108903 / NRRL B-16338 / NBRC 102104 / LLR-40K-21</strain>
    </source>
</reference>
<keyword evidence="8" id="KW-1133">Transmembrane helix</keyword>
<dbReference type="Proteomes" id="UP000000844">
    <property type="component" value="Chromosome"/>
</dbReference>
<keyword evidence="8" id="KW-0812">Transmembrane</keyword>
<evidence type="ECO:0000256" key="1">
    <source>
        <dbReference type="ARBA" id="ARBA00012513"/>
    </source>
</evidence>
<gene>
    <name evidence="10" type="ordered locus">Snas_6434</name>
</gene>
<dbReference type="InterPro" id="IPR011009">
    <property type="entry name" value="Kinase-like_dom_sf"/>
</dbReference>
<feature type="transmembrane region" description="Helical" evidence="8">
    <location>
        <begin position="272"/>
        <end position="294"/>
    </location>
</feature>
<dbReference type="SUPFAM" id="SSF56112">
    <property type="entry name" value="Protein kinase-like (PK-like)"/>
    <property type="match status" value="1"/>
</dbReference>
<proteinExistence type="predicted"/>
<dbReference type="STRING" id="446470.Snas_6434"/>
<evidence type="ECO:0000256" key="5">
    <source>
        <dbReference type="ARBA" id="ARBA00022777"/>
    </source>
</evidence>
<feature type="region of interest" description="Disordered" evidence="7">
    <location>
        <begin position="180"/>
        <end position="203"/>
    </location>
</feature>
<dbReference type="InterPro" id="IPR000719">
    <property type="entry name" value="Prot_kinase_dom"/>
</dbReference>
<dbReference type="Gene3D" id="2.60.120.260">
    <property type="entry name" value="Galactose-binding domain-like"/>
    <property type="match status" value="1"/>
</dbReference>
<dbReference type="EMBL" id="CP001778">
    <property type="protein sequence ID" value="ADD46050.1"/>
    <property type="molecule type" value="Genomic_DNA"/>
</dbReference>
<feature type="compositionally biased region" description="Basic and acidic residues" evidence="7">
    <location>
        <begin position="322"/>
        <end position="333"/>
    </location>
</feature>
<keyword evidence="4" id="KW-0547">Nucleotide-binding</keyword>
<organism evidence="10 11">
    <name type="scientific">Stackebrandtia nassauensis (strain DSM 44728 / CIP 108903 / NRRL B-16338 / NBRC 102104 / LLR-40K-21)</name>
    <dbReference type="NCBI Taxonomy" id="446470"/>
    <lineage>
        <taxon>Bacteria</taxon>
        <taxon>Bacillati</taxon>
        <taxon>Actinomycetota</taxon>
        <taxon>Actinomycetes</taxon>
        <taxon>Glycomycetales</taxon>
        <taxon>Glycomycetaceae</taxon>
        <taxon>Stackebrandtia</taxon>
    </lineage>
</organism>
<dbReference type="KEGG" id="sna:Snas_6434"/>
<dbReference type="AlphaFoldDB" id="D3Q5J0"/>
<dbReference type="Gene3D" id="1.10.510.10">
    <property type="entry name" value="Transferase(Phosphotransferase) domain 1"/>
    <property type="match status" value="1"/>
</dbReference>
<dbReference type="PANTHER" id="PTHR43289">
    <property type="entry name" value="MITOGEN-ACTIVATED PROTEIN KINASE KINASE KINASE 20-RELATED"/>
    <property type="match status" value="1"/>
</dbReference>
<dbReference type="SMART" id="SM00220">
    <property type="entry name" value="S_TKc"/>
    <property type="match status" value="1"/>
</dbReference>
<evidence type="ECO:0000256" key="7">
    <source>
        <dbReference type="SAM" id="MobiDB-lite"/>
    </source>
</evidence>
<evidence type="ECO:0000259" key="9">
    <source>
        <dbReference type="PROSITE" id="PS50011"/>
    </source>
</evidence>
<feature type="region of interest" description="Disordered" evidence="7">
    <location>
        <begin position="299"/>
        <end position="354"/>
    </location>
</feature>
<feature type="domain" description="Protein kinase" evidence="9">
    <location>
        <begin position="1"/>
        <end position="239"/>
    </location>
</feature>
<dbReference type="PANTHER" id="PTHR43289:SF6">
    <property type="entry name" value="SERINE_THREONINE-PROTEIN KINASE NEKL-3"/>
    <property type="match status" value="1"/>
</dbReference>
<protein>
    <recommendedName>
        <fullName evidence="1">non-specific serine/threonine protein kinase</fullName>
        <ecNumber evidence="1">2.7.11.1</ecNumber>
    </recommendedName>
</protein>